<reference evidence="1" key="1">
    <citation type="submission" date="2023-04" db="EMBL/GenBank/DDBJ databases">
        <title>A chromosome-level genome assembly of the parasitoid wasp Eretmocerus hayati.</title>
        <authorList>
            <person name="Zhong Y."/>
            <person name="Liu S."/>
            <person name="Liu Y."/>
        </authorList>
    </citation>
    <scope>NUCLEOTIDE SEQUENCE</scope>
    <source>
        <strain evidence="1">ZJU_SS_LIU_2023</strain>
    </source>
</reference>
<accession>A0ACC2PTH7</accession>
<gene>
    <name evidence="1" type="ORF">QAD02_022227</name>
</gene>
<organism evidence="1 2">
    <name type="scientific">Eretmocerus hayati</name>
    <dbReference type="NCBI Taxonomy" id="131215"/>
    <lineage>
        <taxon>Eukaryota</taxon>
        <taxon>Metazoa</taxon>
        <taxon>Ecdysozoa</taxon>
        <taxon>Arthropoda</taxon>
        <taxon>Hexapoda</taxon>
        <taxon>Insecta</taxon>
        <taxon>Pterygota</taxon>
        <taxon>Neoptera</taxon>
        <taxon>Endopterygota</taxon>
        <taxon>Hymenoptera</taxon>
        <taxon>Apocrita</taxon>
        <taxon>Proctotrupomorpha</taxon>
        <taxon>Chalcidoidea</taxon>
        <taxon>Aphelinidae</taxon>
        <taxon>Aphelininae</taxon>
        <taxon>Eretmocerus</taxon>
    </lineage>
</organism>
<evidence type="ECO:0000313" key="2">
    <source>
        <dbReference type="Proteomes" id="UP001239111"/>
    </source>
</evidence>
<evidence type="ECO:0000313" key="1">
    <source>
        <dbReference type="EMBL" id="KAJ8686433.1"/>
    </source>
</evidence>
<comment type="caution">
    <text evidence="1">The sequence shown here is derived from an EMBL/GenBank/DDBJ whole genome shotgun (WGS) entry which is preliminary data.</text>
</comment>
<name>A0ACC2PTH7_9HYME</name>
<sequence>MSSAPVRGITPHRLKRHHNHNHNRANKQRHTLEGFQAPSGQATLEQQTFPTSVNVEKKICSDGGEVGEKRPKVNPIFLWAAQCEQRIIEVRCEDYDKRNRIRLTKTAQGWRSIPRTALTTHSTAGSDTEDERERAIPSVTSKNEGKENSSQERGDIEQKDVGAKQSGKVNDADTLTQWTSDSDKRKVRHKHKRKKHRELWEYEKRRIDSENGNIGTSLNIIRKMKKRRKLFKSKKRKRMCVKEEVSIDSGINVLGAVKIKEESDKLTNDKMTVNNLEIEANENGKTDGSFNETVKPASLESDRKCLDLDKYQNNLHLQPRVVLEQLHLSQLSTRVHVAGVNSIPHPEMGEEVEEIKVVKKPDTSVENETRHDECHIRLETQDYPVNKEDLQEILNMLDSSNIPINIDENKSSLIQTKEISRNCTKLGAAIPSVDKEDDVNLKKLLSRDTQHKSHPVAPKRLNQQMERETRCRVGSKSLDETIQRLERSINYQKRMASIPDHLTVSKVTTDYQNERSSGDSFKSSSCPHKVDYNDKLIEKSLESAEIVHALRNTSGITVSLGPNGRKRSCSMDINKLSKKIASSKESPDSQSGMANEKQACALGDSIQMSLNEDHCERTAGSSEVRIESPESTVNLKTERCSTESERHETAEDEICDSVITEQTKCGDNLRKTPHHGSQEAVCMNVVDDHVDTAKVHSSQLNPKTVFRNSEAQAKDTSQLERTESRSTEEDPNDDFGSHVSPQPSGIPFSIPSSRRSSSATLERLLPSPPCSVSCSEDAKNDRISKGLVLSPLDNIELMSSGGKPGVYFQHGQCNAGPTPSPQHPDNKTDRVALKSDQRTREQVSTMFPLKSTGYLENRNHGRPMSSDSVQNSFTREYISPQRPLSADWSVNPHRMQSCHGFFMNNIPHQDEQQYIGHQQGFDPYVDPAIFLDPASQLRELIKTSGPLIPDPLLVPRDYLPLLASAPLTEIPRLLATRPELRLPEALSRPELLRDPDLLVISLAHLQHVLDHGDRPANHQSHHMTNQQLPSPTIEKKTAEPIKKDAVGEKPRPKLSCKPIGKLMPAPMDLSNNCKPSSRAPLLRVRSGLLKQESEVTSTASSPDDSQLWHPLFGR</sequence>
<proteinExistence type="predicted"/>
<dbReference type="EMBL" id="CM056741">
    <property type="protein sequence ID" value="KAJ8686433.1"/>
    <property type="molecule type" value="Genomic_DNA"/>
</dbReference>
<dbReference type="Proteomes" id="UP001239111">
    <property type="component" value="Chromosome 1"/>
</dbReference>
<keyword evidence="2" id="KW-1185">Reference proteome</keyword>
<protein>
    <submittedName>
        <fullName evidence="1">Uncharacterized protein</fullName>
    </submittedName>
</protein>